<feature type="non-terminal residue" evidence="2">
    <location>
        <position position="160"/>
    </location>
</feature>
<dbReference type="EMBL" id="CALNXJ010000006">
    <property type="protein sequence ID" value="CAH3041523.1"/>
    <property type="molecule type" value="Genomic_DNA"/>
</dbReference>
<comment type="caution">
    <text evidence="2">The sequence shown here is derived from an EMBL/GenBank/DDBJ whole genome shotgun (WGS) entry which is preliminary data.</text>
</comment>
<reference evidence="2 3" key="1">
    <citation type="submission" date="2022-05" db="EMBL/GenBank/DDBJ databases">
        <authorList>
            <consortium name="Genoscope - CEA"/>
            <person name="William W."/>
        </authorList>
    </citation>
    <scope>NUCLEOTIDE SEQUENCE [LARGE SCALE GENOMIC DNA]</scope>
</reference>
<protein>
    <submittedName>
        <fullName evidence="2">Uncharacterized protein</fullName>
    </submittedName>
</protein>
<evidence type="ECO:0000256" key="1">
    <source>
        <dbReference type="SAM" id="MobiDB-lite"/>
    </source>
</evidence>
<feature type="non-terminal residue" evidence="2">
    <location>
        <position position="1"/>
    </location>
</feature>
<sequence length="160" mass="18028">SLENVTTSEQQCKQSSCSAGGEQRPSSLEESTNLMPDMLPTPEAISLLEEYFSDAMEKKQLHSFYTCCGKCSDVSEVERARIQSQKKTTEGKKKGVDMFKHSWLTDRKTSFCDKTVAHEVADKVTYNAFLSSYWLGKEEVANKKLLSLIDLEKHIGVTEM</sequence>
<accession>A0AAU9VX04</accession>
<feature type="compositionally biased region" description="Polar residues" evidence="1">
    <location>
        <begin position="1"/>
        <end position="34"/>
    </location>
</feature>
<evidence type="ECO:0000313" key="2">
    <source>
        <dbReference type="EMBL" id="CAH3041523.1"/>
    </source>
</evidence>
<gene>
    <name evidence="2" type="ORF">PMEA_00029253</name>
</gene>
<proteinExistence type="predicted"/>
<keyword evidence="3" id="KW-1185">Reference proteome</keyword>
<organism evidence="2 3">
    <name type="scientific">Pocillopora meandrina</name>
    <dbReference type="NCBI Taxonomy" id="46732"/>
    <lineage>
        <taxon>Eukaryota</taxon>
        <taxon>Metazoa</taxon>
        <taxon>Cnidaria</taxon>
        <taxon>Anthozoa</taxon>
        <taxon>Hexacorallia</taxon>
        <taxon>Scleractinia</taxon>
        <taxon>Astrocoeniina</taxon>
        <taxon>Pocilloporidae</taxon>
        <taxon>Pocillopora</taxon>
    </lineage>
</organism>
<feature type="region of interest" description="Disordered" evidence="1">
    <location>
        <begin position="1"/>
        <end position="36"/>
    </location>
</feature>
<name>A0AAU9VX04_9CNID</name>
<evidence type="ECO:0000313" key="3">
    <source>
        <dbReference type="Proteomes" id="UP001159428"/>
    </source>
</evidence>
<dbReference type="AlphaFoldDB" id="A0AAU9VX04"/>
<dbReference type="Proteomes" id="UP001159428">
    <property type="component" value="Unassembled WGS sequence"/>
</dbReference>